<dbReference type="EMBL" id="UFRQ01000003">
    <property type="protein sequence ID" value="SUT92637.1"/>
    <property type="molecule type" value="Genomic_DNA"/>
</dbReference>
<evidence type="ECO:0000313" key="1">
    <source>
        <dbReference type="EMBL" id="SUT92637.1"/>
    </source>
</evidence>
<organism evidence="1 2">
    <name type="scientific">[Actinobacillus] rossii</name>
    <dbReference type="NCBI Taxonomy" id="123820"/>
    <lineage>
        <taxon>Bacteria</taxon>
        <taxon>Pseudomonadati</taxon>
        <taxon>Pseudomonadota</taxon>
        <taxon>Gammaproteobacteria</taxon>
        <taxon>Pasteurellales</taxon>
        <taxon>Pasteurellaceae</taxon>
    </lineage>
</organism>
<dbReference type="AlphaFoldDB" id="A0A380TXH7"/>
<evidence type="ECO:0000313" key="2">
    <source>
        <dbReference type="Proteomes" id="UP000254649"/>
    </source>
</evidence>
<evidence type="ECO:0008006" key="3">
    <source>
        <dbReference type="Google" id="ProtNLM"/>
    </source>
</evidence>
<keyword evidence="2" id="KW-1185">Reference proteome</keyword>
<name>A0A380TXH7_9PAST</name>
<proteinExistence type="predicted"/>
<sequence length="75" mass="8595">MTQKAFDDFADEKSADAWIIAHAMTHDCIVVTQEKYNPDAKKRIMIPNVAKDQGIETVTLFEFMEKYAGHNFSIK</sequence>
<dbReference type="InterPro" id="IPR016541">
    <property type="entry name" value="UCP008505"/>
</dbReference>
<reference evidence="1 2" key="1">
    <citation type="submission" date="2018-06" db="EMBL/GenBank/DDBJ databases">
        <authorList>
            <consortium name="Pathogen Informatics"/>
            <person name="Doyle S."/>
        </authorList>
    </citation>
    <scope>NUCLEOTIDE SEQUENCE [LARGE SCALE GENOMIC DNA]</scope>
    <source>
        <strain evidence="1 2">NCTC10801</strain>
    </source>
</reference>
<dbReference type="Proteomes" id="UP000254649">
    <property type="component" value="Unassembled WGS sequence"/>
</dbReference>
<dbReference type="Pfam" id="PF14367">
    <property type="entry name" value="DUF4411"/>
    <property type="match status" value="1"/>
</dbReference>
<gene>
    <name evidence="1" type="ORF">NCTC10801_01745</name>
</gene>
<protein>
    <recommendedName>
        <fullName evidence="3">DUF4411 domain-containing protein</fullName>
    </recommendedName>
</protein>
<accession>A0A380TXH7</accession>